<accession>A0A0C9ZW61</accession>
<name>A0A0C9ZW61_9AGAM</name>
<reference evidence="2 3" key="1">
    <citation type="submission" date="2014-04" db="EMBL/GenBank/DDBJ databases">
        <authorList>
            <consortium name="DOE Joint Genome Institute"/>
            <person name="Kuo A."/>
            <person name="Ruytinx J."/>
            <person name="Rineau F."/>
            <person name="Colpaert J."/>
            <person name="Kohler A."/>
            <person name="Nagy L.G."/>
            <person name="Floudas D."/>
            <person name="Copeland A."/>
            <person name="Barry K.W."/>
            <person name="Cichocki N."/>
            <person name="Veneault-Fourrey C."/>
            <person name="LaButti K."/>
            <person name="Lindquist E.A."/>
            <person name="Lipzen A."/>
            <person name="Lundell T."/>
            <person name="Morin E."/>
            <person name="Murat C."/>
            <person name="Sun H."/>
            <person name="Tunlid A."/>
            <person name="Henrissat B."/>
            <person name="Grigoriev I.V."/>
            <person name="Hibbett D.S."/>
            <person name="Martin F."/>
            <person name="Nordberg H.P."/>
            <person name="Cantor M.N."/>
            <person name="Hua S.X."/>
        </authorList>
    </citation>
    <scope>NUCLEOTIDE SEQUENCE [LARGE SCALE GENOMIC DNA]</scope>
    <source>
        <strain evidence="2 3">UH-Slu-Lm8-n1</strain>
    </source>
</reference>
<dbReference type="HOGENOM" id="CLU_016057_2_0_1"/>
<evidence type="ECO:0000313" key="2">
    <source>
        <dbReference type="EMBL" id="KIK33671.1"/>
    </source>
</evidence>
<gene>
    <name evidence="2" type="ORF">CY34DRAFT_110564</name>
</gene>
<evidence type="ECO:0000256" key="1">
    <source>
        <dbReference type="SAM" id="MobiDB-lite"/>
    </source>
</evidence>
<organism evidence="2 3">
    <name type="scientific">Suillus luteus UH-Slu-Lm8-n1</name>
    <dbReference type="NCBI Taxonomy" id="930992"/>
    <lineage>
        <taxon>Eukaryota</taxon>
        <taxon>Fungi</taxon>
        <taxon>Dikarya</taxon>
        <taxon>Basidiomycota</taxon>
        <taxon>Agaricomycotina</taxon>
        <taxon>Agaricomycetes</taxon>
        <taxon>Agaricomycetidae</taxon>
        <taxon>Boletales</taxon>
        <taxon>Suillineae</taxon>
        <taxon>Suillaceae</taxon>
        <taxon>Suillus</taxon>
    </lineage>
</organism>
<dbReference type="Proteomes" id="UP000054485">
    <property type="component" value="Unassembled WGS sequence"/>
</dbReference>
<reference evidence="3" key="2">
    <citation type="submission" date="2015-01" db="EMBL/GenBank/DDBJ databases">
        <title>Evolutionary Origins and Diversification of the Mycorrhizal Mutualists.</title>
        <authorList>
            <consortium name="DOE Joint Genome Institute"/>
            <consortium name="Mycorrhizal Genomics Consortium"/>
            <person name="Kohler A."/>
            <person name="Kuo A."/>
            <person name="Nagy L.G."/>
            <person name="Floudas D."/>
            <person name="Copeland A."/>
            <person name="Barry K.W."/>
            <person name="Cichocki N."/>
            <person name="Veneault-Fourrey C."/>
            <person name="LaButti K."/>
            <person name="Lindquist E.A."/>
            <person name="Lipzen A."/>
            <person name="Lundell T."/>
            <person name="Morin E."/>
            <person name="Murat C."/>
            <person name="Riley R."/>
            <person name="Ohm R."/>
            <person name="Sun H."/>
            <person name="Tunlid A."/>
            <person name="Henrissat B."/>
            <person name="Grigoriev I.V."/>
            <person name="Hibbett D.S."/>
            <person name="Martin F."/>
        </authorList>
    </citation>
    <scope>NUCLEOTIDE SEQUENCE [LARGE SCALE GENOMIC DNA]</scope>
    <source>
        <strain evidence="3">UH-Slu-Lm8-n1</strain>
    </source>
</reference>
<dbReference type="InParanoid" id="A0A0C9ZW61"/>
<feature type="region of interest" description="Disordered" evidence="1">
    <location>
        <begin position="271"/>
        <end position="292"/>
    </location>
</feature>
<dbReference type="AlphaFoldDB" id="A0A0C9ZW61"/>
<sequence length="558" mass="63188">MDWVPELHNDDLEELRARADGHFGAADCFQWPQMYCKEFKYTVCIPRKDASSIDLQFTWFTPTTANFAIQPGTAFTVGSLHSHIINGIDNLLTIARKQVQPWQARRTSSLTCSHPSSMTSMCSGDIIIFVAQAQHSFLNIMAFMDFVEIVQPCLTSGWSSWGPLDGNPRWMGCFTTDSKTCDIFLNAGMPVWLVRAEAYISPQMNIIKPVVLIFPDDLTRNVYCEGNIARPFPLLYCGPGGFNRHFHTRWAYTGTFSVNPGAPLPLTLLQTPASGKAPSQGQKNKKARNITSSQLIKPSAFSKVADGQPNRDKWVDLHRPENPEAIGFWTSAFQRANKDKDRIKKGLIDQGYRFPEPALLITPSSPEGPTAAASRKQTATQIFGEDLWDAQRTTWAIGKNVQWRNMSISIMSLCDPPSRLMRLILWELYELNFQYELLALDRVMARASWEESQHNRQDLLYSIFPEEGGFVMWSSSLPDDDSGLWSHQMIDTFPYIENFGKLLSCWEDSPSCLNAPLDASVFNVTTYFQIMQLACNFYVQCFFDHFGRPPVVPHHFPA</sequence>
<keyword evidence="3" id="KW-1185">Reference proteome</keyword>
<dbReference type="OrthoDB" id="2634326at2759"/>
<proteinExistence type="predicted"/>
<evidence type="ECO:0000313" key="3">
    <source>
        <dbReference type="Proteomes" id="UP000054485"/>
    </source>
</evidence>
<protein>
    <submittedName>
        <fullName evidence="2">Uncharacterized protein</fullName>
    </submittedName>
</protein>
<dbReference type="EMBL" id="KN835892">
    <property type="protein sequence ID" value="KIK33671.1"/>
    <property type="molecule type" value="Genomic_DNA"/>
</dbReference>